<evidence type="ECO:0000256" key="2">
    <source>
        <dbReference type="ARBA" id="ARBA00012135"/>
    </source>
</evidence>
<accession>A0A0W0TK50</accession>
<dbReference type="AlphaFoldDB" id="A0A0W0TK50"/>
<dbReference type="STRING" id="453.Lfee_2245"/>
<comment type="pathway">
    <text evidence="1">Cofactor biosynthesis; thiamine diphosphate biosynthesis.</text>
</comment>
<evidence type="ECO:0000256" key="1">
    <source>
        <dbReference type="ARBA" id="ARBA00004948"/>
    </source>
</evidence>
<proteinExistence type="predicted"/>
<dbReference type="EC" id="2.7.1.49" evidence="2"/>
<dbReference type="InterPro" id="IPR013749">
    <property type="entry name" value="PM/HMP-P_kinase-1"/>
</dbReference>
<dbReference type="FunFam" id="3.40.1190.20:FF:000003">
    <property type="entry name" value="Phosphomethylpyrimidine kinase ThiD"/>
    <property type="match status" value="1"/>
</dbReference>
<protein>
    <recommendedName>
        <fullName evidence="2">hydroxymethylpyrimidine kinase</fullName>
        <ecNumber evidence="2">2.7.1.49</ecNumber>
    </recommendedName>
</protein>
<evidence type="ECO:0000313" key="8">
    <source>
        <dbReference type="EMBL" id="KTC95883.1"/>
    </source>
</evidence>
<keyword evidence="9" id="KW-1185">Reference proteome</keyword>
<dbReference type="InterPro" id="IPR029056">
    <property type="entry name" value="Ribokinase-like"/>
</dbReference>
<evidence type="ECO:0000256" key="3">
    <source>
        <dbReference type="ARBA" id="ARBA00022679"/>
    </source>
</evidence>
<evidence type="ECO:0000313" key="9">
    <source>
        <dbReference type="Proteomes" id="UP000054698"/>
    </source>
</evidence>
<dbReference type="Gene3D" id="3.40.1190.20">
    <property type="match status" value="1"/>
</dbReference>
<keyword evidence="6" id="KW-0067">ATP-binding</keyword>
<dbReference type="GO" id="GO:0008972">
    <property type="term" value="F:phosphomethylpyrimidine kinase activity"/>
    <property type="evidence" value="ECO:0007669"/>
    <property type="project" value="InterPro"/>
</dbReference>
<dbReference type="NCBIfam" id="TIGR00097">
    <property type="entry name" value="HMP-P_kinase"/>
    <property type="match status" value="1"/>
</dbReference>
<dbReference type="PATRIC" id="fig|453.4.peg.2461"/>
<dbReference type="GO" id="GO:0005829">
    <property type="term" value="C:cytosol"/>
    <property type="evidence" value="ECO:0007669"/>
    <property type="project" value="TreeGrafter"/>
</dbReference>
<dbReference type="EMBL" id="LNYB01000082">
    <property type="protein sequence ID" value="KTC95883.1"/>
    <property type="molecule type" value="Genomic_DNA"/>
</dbReference>
<evidence type="ECO:0000256" key="6">
    <source>
        <dbReference type="ARBA" id="ARBA00022840"/>
    </source>
</evidence>
<feature type="domain" description="Pyridoxamine kinase/Phosphomethylpyrimidine kinase" evidence="7">
    <location>
        <begin position="14"/>
        <end position="262"/>
    </location>
</feature>
<keyword evidence="5 8" id="KW-0418">Kinase</keyword>
<dbReference type="PANTHER" id="PTHR20858:SF17">
    <property type="entry name" value="HYDROXYMETHYLPYRIMIDINE_PHOSPHOMETHYLPYRIMIDINE KINASE THI20-RELATED"/>
    <property type="match status" value="1"/>
</dbReference>
<reference evidence="8 9" key="1">
    <citation type="submission" date="2015-11" db="EMBL/GenBank/DDBJ databases">
        <title>Genomic analysis of 38 Legionella species identifies large and diverse effector repertoires.</title>
        <authorList>
            <person name="Burstein D."/>
            <person name="Amaro F."/>
            <person name="Zusman T."/>
            <person name="Lifshitz Z."/>
            <person name="Cohen O."/>
            <person name="Gilbert J.A."/>
            <person name="Pupko T."/>
            <person name="Shuman H.A."/>
            <person name="Segal G."/>
        </authorList>
    </citation>
    <scope>NUCLEOTIDE SEQUENCE [LARGE SCALE GENOMIC DNA]</scope>
    <source>
        <strain evidence="8 9">WO-44C</strain>
    </source>
</reference>
<keyword evidence="4" id="KW-0547">Nucleotide-binding</keyword>
<dbReference type="InterPro" id="IPR004399">
    <property type="entry name" value="HMP/HMP-P_kinase_dom"/>
</dbReference>
<dbReference type="GO" id="GO:0009229">
    <property type="term" value="P:thiamine diphosphate biosynthetic process"/>
    <property type="evidence" value="ECO:0007669"/>
    <property type="project" value="UniProtKB-UniPathway"/>
</dbReference>
<evidence type="ECO:0000256" key="4">
    <source>
        <dbReference type="ARBA" id="ARBA00022741"/>
    </source>
</evidence>
<dbReference type="CDD" id="cd01169">
    <property type="entry name" value="HMPP_kinase"/>
    <property type="match status" value="1"/>
</dbReference>
<dbReference type="GO" id="GO:0005524">
    <property type="term" value="F:ATP binding"/>
    <property type="evidence" value="ECO:0007669"/>
    <property type="project" value="UniProtKB-KW"/>
</dbReference>
<dbReference type="RefSeq" id="WP_330981752.1">
    <property type="nucleotide sequence ID" value="NZ_CAAAHT010000057.1"/>
</dbReference>
<gene>
    <name evidence="8" type="primary">thiD</name>
    <name evidence="8" type="ORF">Lfee_2245</name>
</gene>
<comment type="caution">
    <text evidence="8">The sequence shown here is derived from an EMBL/GenBank/DDBJ whole genome shotgun (WGS) entry which is preliminary data.</text>
</comment>
<dbReference type="GO" id="GO:0009228">
    <property type="term" value="P:thiamine biosynthetic process"/>
    <property type="evidence" value="ECO:0007669"/>
    <property type="project" value="InterPro"/>
</dbReference>
<evidence type="ECO:0000259" key="7">
    <source>
        <dbReference type="Pfam" id="PF08543"/>
    </source>
</evidence>
<sequence>MTMRYKTLSIAGFDGSGGAGIQADLKTFSAFGCYGMTVLTALPVQNTRGVKACYELPLQAIDDQLHTIFEDIRPDSIKIGMLFKRDIIELVAHFLRRYAAGIPIVLDPVLVAKSGDRLLLPDALDTMRSVLIPLATIITPNLPEAWALTGETNAASDTMLELAQKLIKLAPQNVLLKGGHLSASHSNDLLLNREGEFCWLEGTRINSNNTHGTGCTLSAAISACLALGIELKEACKIAKDYVFKAIDAAKNEQIGLGHGPLHHFYHLWPKLDFYKP</sequence>
<dbReference type="UniPathway" id="UPA00060">
    <property type="reaction ID" value="UER00138"/>
</dbReference>
<dbReference type="Proteomes" id="UP000054698">
    <property type="component" value="Unassembled WGS sequence"/>
</dbReference>
<dbReference type="Pfam" id="PF08543">
    <property type="entry name" value="Phos_pyr_kin"/>
    <property type="match status" value="1"/>
</dbReference>
<dbReference type="GO" id="GO:0008902">
    <property type="term" value="F:hydroxymethylpyrimidine kinase activity"/>
    <property type="evidence" value="ECO:0007669"/>
    <property type="project" value="UniProtKB-EC"/>
</dbReference>
<evidence type="ECO:0000256" key="5">
    <source>
        <dbReference type="ARBA" id="ARBA00022777"/>
    </source>
</evidence>
<organism evidence="8 9">
    <name type="scientific">Legionella feeleii</name>
    <dbReference type="NCBI Taxonomy" id="453"/>
    <lineage>
        <taxon>Bacteria</taxon>
        <taxon>Pseudomonadati</taxon>
        <taxon>Pseudomonadota</taxon>
        <taxon>Gammaproteobacteria</taxon>
        <taxon>Legionellales</taxon>
        <taxon>Legionellaceae</taxon>
        <taxon>Legionella</taxon>
    </lineage>
</organism>
<name>A0A0W0TK50_9GAMM</name>
<dbReference type="PANTHER" id="PTHR20858">
    <property type="entry name" value="PHOSPHOMETHYLPYRIMIDINE KINASE"/>
    <property type="match status" value="1"/>
</dbReference>
<keyword evidence="3 8" id="KW-0808">Transferase</keyword>
<dbReference type="SUPFAM" id="SSF53613">
    <property type="entry name" value="Ribokinase-like"/>
    <property type="match status" value="1"/>
</dbReference>